<dbReference type="EMBL" id="WKJI01000001">
    <property type="protein sequence ID" value="MRX46259.1"/>
    <property type="molecule type" value="Genomic_DNA"/>
</dbReference>
<sequence length="382" mass="43909">MTQEEYIKLYEKYQEGKLTEDEEQSLLNYHDDFELAEYQWDEEKMGVKANVQAEIYNQISKEIHKTSSKRNFTWLAAASILLAVFSLFYYFQSQDKNLNDNQIVKKTLIQEELKPGKNGAILKLSDGSEIVLNETKDGFVKYDGNAKINKQNDLLSYKSGDNTNESVFNMIYTPKGGQYKVELEDGTKVWLNAASSLRFPTVFNDDKRVVELQGEAYFEVAKNKNKPFKVLVNDASHHKKMEVEVLGTHFNIQAYHNEDFKTTLVEGAVKVNNQSQNSFILTPGEQSTLSSKSEKLVVKKANVKEALAWKNGLFIFDKEHIYTIMNKISRWYDVEIVYEGNMENKEFVGTISRDESLSEVLKTLELTGTIKFKVEGRKVIVK</sequence>
<proteinExistence type="predicted"/>
<evidence type="ECO:0000259" key="3">
    <source>
        <dbReference type="Pfam" id="PF16344"/>
    </source>
</evidence>
<gene>
    <name evidence="4" type="ORF">GJJ64_03565</name>
</gene>
<dbReference type="PIRSF" id="PIRSF018266">
    <property type="entry name" value="FecR"/>
    <property type="match status" value="1"/>
</dbReference>
<keyword evidence="1" id="KW-0812">Transmembrane</keyword>
<dbReference type="InterPro" id="IPR012373">
    <property type="entry name" value="Ferrdict_sens_TM"/>
</dbReference>
<evidence type="ECO:0000313" key="4">
    <source>
        <dbReference type="EMBL" id="MRX46259.1"/>
    </source>
</evidence>
<feature type="domain" description="FecR protein" evidence="2">
    <location>
        <begin position="171"/>
        <end position="270"/>
    </location>
</feature>
<feature type="domain" description="Protein FecR C-terminal" evidence="3">
    <location>
        <begin position="314"/>
        <end position="381"/>
    </location>
</feature>
<dbReference type="Gene3D" id="3.55.50.30">
    <property type="match status" value="1"/>
</dbReference>
<evidence type="ECO:0000259" key="2">
    <source>
        <dbReference type="Pfam" id="PF04773"/>
    </source>
</evidence>
<dbReference type="FunFam" id="2.60.120.1440:FF:000001">
    <property type="entry name" value="Putative anti-sigma factor"/>
    <property type="match status" value="1"/>
</dbReference>
<protein>
    <submittedName>
        <fullName evidence="4">DUF4974 domain-containing protein</fullName>
    </submittedName>
</protein>
<dbReference type="Pfam" id="PF16344">
    <property type="entry name" value="FecR_C"/>
    <property type="match status" value="1"/>
</dbReference>
<name>A0A7K0FJV8_9SPHI</name>
<dbReference type="GO" id="GO:0016989">
    <property type="term" value="F:sigma factor antagonist activity"/>
    <property type="evidence" value="ECO:0007669"/>
    <property type="project" value="TreeGrafter"/>
</dbReference>
<dbReference type="AlphaFoldDB" id="A0A7K0FJV8"/>
<dbReference type="RefSeq" id="WP_154286375.1">
    <property type="nucleotide sequence ID" value="NZ_WKJI01000001.1"/>
</dbReference>
<dbReference type="InterPro" id="IPR006860">
    <property type="entry name" value="FecR"/>
</dbReference>
<keyword evidence="1" id="KW-0472">Membrane</keyword>
<reference evidence="4 5" key="1">
    <citation type="submission" date="2019-11" db="EMBL/GenBank/DDBJ databases">
        <authorList>
            <person name="Cheng Q."/>
            <person name="Yang Z."/>
        </authorList>
    </citation>
    <scope>NUCLEOTIDE SEQUENCE [LARGE SCALE GENOMIC DNA]</scope>
    <source>
        <strain evidence="4 5">HX-22-1</strain>
    </source>
</reference>
<accession>A0A7K0FJV8</accession>
<dbReference type="PANTHER" id="PTHR30273">
    <property type="entry name" value="PERIPLASMIC SIGNAL SENSOR AND SIGMA FACTOR ACTIVATOR FECR-RELATED"/>
    <property type="match status" value="1"/>
</dbReference>
<organism evidence="4 5">
    <name type="scientific">Pedobacter puniceum</name>
    <dbReference type="NCBI Taxonomy" id="2666136"/>
    <lineage>
        <taxon>Bacteria</taxon>
        <taxon>Pseudomonadati</taxon>
        <taxon>Bacteroidota</taxon>
        <taxon>Sphingobacteriia</taxon>
        <taxon>Sphingobacteriales</taxon>
        <taxon>Sphingobacteriaceae</taxon>
        <taxon>Pedobacter</taxon>
    </lineage>
</organism>
<dbReference type="PANTHER" id="PTHR30273:SF2">
    <property type="entry name" value="PROTEIN FECR"/>
    <property type="match status" value="1"/>
</dbReference>
<dbReference type="Proteomes" id="UP000462931">
    <property type="component" value="Unassembled WGS sequence"/>
</dbReference>
<comment type="caution">
    <text evidence="4">The sequence shown here is derived from an EMBL/GenBank/DDBJ whole genome shotgun (WGS) entry which is preliminary data.</text>
</comment>
<dbReference type="Gene3D" id="2.60.120.1440">
    <property type="match status" value="1"/>
</dbReference>
<evidence type="ECO:0000256" key="1">
    <source>
        <dbReference type="SAM" id="Phobius"/>
    </source>
</evidence>
<keyword evidence="1" id="KW-1133">Transmembrane helix</keyword>
<dbReference type="InterPro" id="IPR032508">
    <property type="entry name" value="FecR_C"/>
</dbReference>
<evidence type="ECO:0000313" key="5">
    <source>
        <dbReference type="Proteomes" id="UP000462931"/>
    </source>
</evidence>
<dbReference type="Pfam" id="PF04773">
    <property type="entry name" value="FecR"/>
    <property type="match status" value="1"/>
</dbReference>
<feature type="transmembrane region" description="Helical" evidence="1">
    <location>
        <begin position="72"/>
        <end position="91"/>
    </location>
</feature>
<keyword evidence="5" id="KW-1185">Reference proteome</keyword>